<reference evidence="1" key="1">
    <citation type="submission" date="2023-01" db="EMBL/GenBank/DDBJ databases">
        <title>Colletotrichum chrysophilum M932 genome sequence.</title>
        <authorList>
            <person name="Baroncelli R."/>
        </authorList>
    </citation>
    <scope>NUCLEOTIDE SEQUENCE</scope>
    <source>
        <strain evidence="1">M932</strain>
    </source>
</reference>
<gene>
    <name evidence="1" type="ORF">CCHR01_06302</name>
</gene>
<organism evidence="1 2">
    <name type="scientific">Colletotrichum chrysophilum</name>
    <dbReference type="NCBI Taxonomy" id="1836956"/>
    <lineage>
        <taxon>Eukaryota</taxon>
        <taxon>Fungi</taxon>
        <taxon>Dikarya</taxon>
        <taxon>Ascomycota</taxon>
        <taxon>Pezizomycotina</taxon>
        <taxon>Sordariomycetes</taxon>
        <taxon>Hypocreomycetidae</taxon>
        <taxon>Glomerellales</taxon>
        <taxon>Glomerellaceae</taxon>
        <taxon>Colletotrichum</taxon>
        <taxon>Colletotrichum gloeosporioides species complex</taxon>
    </lineage>
</organism>
<keyword evidence="2" id="KW-1185">Reference proteome</keyword>
<comment type="caution">
    <text evidence="1">The sequence shown here is derived from an EMBL/GenBank/DDBJ whole genome shotgun (WGS) entry which is preliminary data.</text>
</comment>
<evidence type="ECO:0000313" key="2">
    <source>
        <dbReference type="Proteomes" id="UP001243330"/>
    </source>
</evidence>
<accession>A0AAD9ASR5</accession>
<sequence length="261" mass="30528">MASNSQLKDGYERAANNFKDSIPADLAKRFAKQTNDIASLRKEIKTIQDDHGKKGSLRNLPRLQKFVEAMNQLGQVIEVFVNANDLVCFIWIAKTHLDNFDKLLDVFAQMGDVMPGLLFYRDMFIQHEPLRVVLQDYYSDILKFHEAAIKVFAQWKDIFHATWKTFNTQFDPIMKSLVHRGELLESVKLSASLDQIQIIRRQISDMYQDQIRTANEETREKHLSRMALIKDKLRAPEYFLDQEIATQRRNGDDTEHSWVTY</sequence>
<dbReference type="Proteomes" id="UP001243330">
    <property type="component" value="Unassembled WGS sequence"/>
</dbReference>
<dbReference type="AlphaFoldDB" id="A0AAD9ASR5"/>
<dbReference type="EMBL" id="JAQOWY010000104">
    <property type="protein sequence ID" value="KAK1851074.1"/>
    <property type="molecule type" value="Genomic_DNA"/>
</dbReference>
<name>A0AAD9ASR5_9PEZI</name>
<protein>
    <submittedName>
        <fullName evidence="1">Zinc finger protein</fullName>
    </submittedName>
</protein>
<proteinExistence type="predicted"/>
<evidence type="ECO:0000313" key="1">
    <source>
        <dbReference type="EMBL" id="KAK1851074.1"/>
    </source>
</evidence>